<feature type="domain" description="SGNH hydrolase-type esterase" evidence="1">
    <location>
        <begin position="102"/>
        <end position="231"/>
    </location>
</feature>
<accession>I4CRW4</accession>
<evidence type="ECO:0000313" key="3">
    <source>
        <dbReference type="Proteomes" id="UP000006063"/>
    </source>
</evidence>
<dbReference type="InterPro" id="IPR010037">
    <property type="entry name" value="FkbH_domain"/>
</dbReference>
<protein>
    <submittedName>
        <fullName evidence="2">Methoxymalonyl-ACP biosynthesis protein</fullName>
    </submittedName>
</protein>
<evidence type="ECO:0000313" key="2">
    <source>
        <dbReference type="EMBL" id="AFM32821.1"/>
    </source>
</evidence>
<dbReference type="InterPro" id="IPR023214">
    <property type="entry name" value="HAD_sf"/>
</dbReference>
<gene>
    <name evidence="2" type="ORF">A458_07875</name>
</gene>
<dbReference type="GO" id="GO:0016788">
    <property type="term" value="F:hydrolase activity, acting on ester bonds"/>
    <property type="evidence" value="ECO:0007669"/>
    <property type="project" value="UniProtKB-ARBA"/>
</dbReference>
<dbReference type="KEGG" id="psc:A458_07875"/>
<dbReference type="InterPro" id="IPR013830">
    <property type="entry name" value="SGNH_hydro"/>
</dbReference>
<dbReference type="InterPro" id="IPR036412">
    <property type="entry name" value="HAD-like_sf"/>
</dbReference>
<dbReference type="SUPFAM" id="SSF52266">
    <property type="entry name" value="SGNH hydrolase"/>
    <property type="match status" value="1"/>
</dbReference>
<dbReference type="InterPro" id="IPR010033">
    <property type="entry name" value="HAD_SF_ppase_IIIC"/>
</dbReference>
<proteinExistence type="predicted"/>
<dbReference type="Gene3D" id="3.40.50.1110">
    <property type="entry name" value="SGNH hydrolase"/>
    <property type="match status" value="1"/>
</dbReference>
<evidence type="ECO:0000259" key="1">
    <source>
        <dbReference type="Pfam" id="PF13472"/>
    </source>
</evidence>
<dbReference type="NCBIfam" id="TIGR01681">
    <property type="entry name" value="HAD-SF-IIIC"/>
    <property type="match status" value="1"/>
</dbReference>
<dbReference type="AlphaFoldDB" id="I4CRW4"/>
<dbReference type="HOGENOM" id="CLU_018095_1_0_6"/>
<sequence length="639" mass="69445">MQQLSWLPTHPDLSAAISQAKRIDDPLQRLHEAARLASFQRDFTLTARLDKLAAAGIEQHAAAARLTPLRVALLASHTVDHLLPAIRVAGLQRRLALSLQVAPYGMYRQALLADDPALNAFAPQLVLLALDAHDAPLQLPLQAGQAEVDAAVAERVDELRLLWRRARERYAAQVVQQTLVPVAPPLFGAYEALVPASPRAIIERLNAAIRAAAREDGVLLLDLAWQAAAYGDGLAEPVRWHQAKQLVSPTLAPLYGEHFARIAAATAGLSRKCLVLDLDNTLWGGVIGDDGIDGIQLGQGSPSGEAFLALQHYAAQLARRGVILAVCSKNDLHVAEAAFAHPEMALKRSDIAAFVANWEDKAGNLRRIASMLDIGLDSLVFVDDNPAERDIVRRELSEVAVPELPDDVADYPARIAAAGYFEAVSFTSDDAERGRSYALNAERKAALNQATDMEGYLRGLQMVLRVSRIGAAELARATQLINKTNQFNLTTRRYTEAEVERMASDQQTIALALRLEDKFGDNGLISVVLARPDAALEADELLIDSWLMSCRVLGREVEKAVLEVLAEAAAAAGWGALVGEYRPTERNGMVAEHYPRLGFEQRPAPANAIAIAIAIADASFWRYELASRAPINHHIQVQA</sequence>
<dbReference type="Pfam" id="PF13472">
    <property type="entry name" value="Lipase_GDSL_2"/>
    <property type="match status" value="1"/>
</dbReference>
<dbReference type="EMBL" id="CP003677">
    <property type="protein sequence ID" value="AFM32821.1"/>
    <property type="molecule type" value="Genomic_DNA"/>
</dbReference>
<dbReference type="PATRIC" id="fig|1196835.3.peg.1576"/>
<dbReference type="NCBIfam" id="TIGR01686">
    <property type="entry name" value="FkbH"/>
    <property type="match status" value="1"/>
</dbReference>
<dbReference type="eggNOG" id="COG3882">
    <property type="taxonomic scope" value="Bacteria"/>
</dbReference>
<reference evidence="2 3" key="1">
    <citation type="journal article" date="2012" name="J. Bacteriol.">
        <title>Complete Genome Sequence of the Naphthalene-Degrading Bacterium Pseudomonas stutzeri AN10 (CCUG 29243).</title>
        <authorList>
            <person name="Brunet-Galmes I."/>
            <person name="Busquets A."/>
            <person name="Pena A."/>
            <person name="Gomila M."/>
            <person name="Nogales B."/>
            <person name="Garcia-Valdes E."/>
            <person name="Lalucat J."/>
            <person name="Bennasar A."/>
            <person name="Bosch R."/>
        </authorList>
    </citation>
    <scope>NUCLEOTIDE SEQUENCE [LARGE SCALE GENOMIC DNA]</scope>
    <source>
        <strain evidence="2 3">CCUG 29243</strain>
    </source>
</reference>
<dbReference type="Proteomes" id="UP000006063">
    <property type="component" value="Chromosome"/>
</dbReference>
<dbReference type="Gene3D" id="3.40.50.1000">
    <property type="entry name" value="HAD superfamily/HAD-like"/>
    <property type="match status" value="1"/>
</dbReference>
<organism evidence="2 3">
    <name type="scientific">Stutzerimonas stutzeri CCUG 29243</name>
    <dbReference type="NCBI Taxonomy" id="1196835"/>
    <lineage>
        <taxon>Bacteria</taxon>
        <taxon>Pseudomonadati</taxon>
        <taxon>Pseudomonadota</taxon>
        <taxon>Gammaproteobacteria</taxon>
        <taxon>Pseudomonadales</taxon>
        <taxon>Pseudomonadaceae</taxon>
        <taxon>Stutzerimonas</taxon>
    </lineage>
</organism>
<name>I4CRW4_STUST</name>
<dbReference type="SUPFAM" id="SSF56784">
    <property type="entry name" value="HAD-like"/>
    <property type="match status" value="1"/>
</dbReference>
<dbReference type="RefSeq" id="WP_014819841.1">
    <property type="nucleotide sequence ID" value="NC_018028.1"/>
</dbReference>
<dbReference type="InterPro" id="IPR036514">
    <property type="entry name" value="SGNH_hydro_sf"/>
</dbReference>